<organism evidence="2 3">
    <name type="scientific">Pseudarthrobacter psychrotolerans</name>
    <dbReference type="NCBI Taxonomy" id="2697569"/>
    <lineage>
        <taxon>Bacteria</taxon>
        <taxon>Bacillati</taxon>
        <taxon>Actinomycetota</taxon>
        <taxon>Actinomycetes</taxon>
        <taxon>Micrococcales</taxon>
        <taxon>Micrococcaceae</taxon>
        <taxon>Pseudarthrobacter</taxon>
    </lineage>
</organism>
<reference evidence="2 3" key="1">
    <citation type="submission" date="2020-01" db="EMBL/GenBank/DDBJ databases">
        <title>Pseudarthrobacter psychrotolerans sp. nov., isolated from antarctic soil.</title>
        <authorList>
            <person name="Shin Y."/>
            <person name="Park W."/>
        </authorList>
    </citation>
    <scope>NUCLEOTIDE SEQUENCE [LARGE SCALE GENOMIC DNA]</scope>
    <source>
        <strain evidence="2 3">YJ56</strain>
    </source>
</reference>
<dbReference type="InterPro" id="IPR025668">
    <property type="entry name" value="Tnp_DDE_dom"/>
</dbReference>
<evidence type="ECO:0000313" key="3">
    <source>
        <dbReference type="Proteomes" id="UP000464186"/>
    </source>
</evidence>
<sequence>MPSGKFTSSAAWLVLASIAFNLSRAIGNLASADLGKARSRTLRRKLIIVRARIATLARKIILLLPAHWPTPIQASPLESGREEVRARSPW</sequence>
<feature type="domain" description="Transposase DDE" evidence="1">
    <location>
        <begin position="3"/>
        <end position="70"/>
    </location>
</feature>
<proteinExistence type="predicted"/>
<keyword evidence="3" id="KW-1185">Reference proteome</keyword>
<evidence type="ECO:0000259" key="1">
    <source>
        <dbReference type="Pfam" id="PF13701"/>
    </source>
</evidence>
<gene>
    <name evidence="2" type="ORF">GU243_21360</name>
</gene>
<dbReference type="Proteomes" id="UP000464186">
    <property type="component" value="Chromosome"/>
</dbReference>
<accession>A0A6P1NRS6</accession>
<dbReference type="Pfam" id="PF13701">
    <property type="entry name" value="DDE_Tnp_1_4"/>
    <property type="match status" value="1"/>
</dbReference>
<dbReference type="KEGG" id="psey:GU243_21360"/>
<dbReference type="EMBL" id="CP047898">
    <property type="protein sequence ID" value="QHK21793.1"/>
    <property type="molecule type" value="Genomic_DNA"/>
</dbReference>
<dbReference type="AlphaFoldDB" id="A0A6P1NRS6"/>
<evidence type="ECO:0000313" key="2">
    <source>
        <dbReference type="EMBL" id="QHK21793.1"/>
    </source>
</evidence>
<name>A0A6P1NRS6_9MICC</name>
<protein>
    <recommendedName>
        <fullName evidence="1">Transposase DDE domain-containing protein</fullName>
    </recommendedName>
</protein>